<reference evidence="2 3" key="1">
    <citation type="submission" date="2016-11" db="EMBL/GenBank/DDBJ databases">
        <authorList>
            <person name="Jaros S."/>
            <person name="Januszkiewicz K."/>
            <person name="Wedrychowicz H."/>
        </authorList>
    </citation>
    <scope>NUCLEOTIDE SEQUENCE [LARGE SCALE GENOMIC DNA]</scope>
    <source>
        <strain evidence="2 3">DSM 45408</strain>
    </source>
</reference>
<gene>
    <name evidence="2" type="ORF">SAMN05444351_2754</name>
</gene>
<keyword evidence="1" id="KW-0812">Transmembrane</keyword>
<evidence type="ECO:0000313" key="2">
    <source>
        <dbReference type="EMBL" id="SHG47652.1"/>
    </source>
</evidence>
<accession>A0A1M5K4A2</accession>
<dbReference type="AlphaFoldDB" id="A0A1M5K4A2"/>
<keyword evidence="1" id="KW-1133">Transmembrane helix</keyword>
<dbReference type="STRING" id="1070870.SAMN05444351_2754"/>
<sequence>MFPTTGSATWDTVLEIGIALCMLVSLVLLWRGMRGR</sequence>
<evidence type="ECO:0000313" key="3">
    <source>
        <dbReference type="Proteomes" id="UP000184471"/>
    </source>
</evidence>
<feature type="transmembrane region" description="Helical" evidence="1">
    <location>
        <begin position="12"/>
        <end position="30"/>
    </location>
</feature>
<keyword evidence="1" id="KW-0472">Membrane</keyword>
<proteinExistence type="predicted"/>
<organism evidence="2 3">
    <name type="scientific">Geodermatophilus nigrescens</name>
    <dbReference type="NCBI Taxonomy" id="1070870"/>
    <lineage>
        <taxon>Bacteria</taxon>
        <taxon>Bacillati</taxon>
        <taxon>Actinomycetota</taxon>
        <taxon>Actinomycetes</taxon>
        <taxon>Geodermatophilales</taxon>
        <taxon>Geodermatophilaceae</taxon>
        <taxon>Geodermatophilus</taxon>
    </lineage>
</organism>
<keyword evidence="3" id="KW-1185">Reference proteome</keyword>
<evidence type="ECO:0000256" key="1">
    <source>
        <dbReference type="SAM" id="Phobius"/>
    </source>
</evidence>
<dbReference type="Proteomes" id="UP000184471">
    <property type="component" value="Unassembled WGS sequence"/>
</dbReference>
<dbReference type="EMBL" id="FQVX01000002">
    <property type="protein sequence ID" value="SHG47652.1"/>
    <property type="molecule type" value="Genomic_DNA"/>
</dbReference>
<protein>
    <submittedName>
        <fullName evidence="2">Uncharacterized protein</fullName>
    </submittedName>
</protein>
<name>A0A1M5K4A2_9ACTN</name>